<dbReference type="EMBL" id="CAEZUN010000066">
    <property type="protein sequence ID" value="CAB4600992.1"/>
    <property type="molecule type" value="Genomic_DNA"/>
</dbReference>
<evidence type="ECO:0000313" key="1">
    <source>
        <dbReference type="EMBL" id="CAB4600992.1"/>
    </source>
</evidence>
<sequence length="122" mass="13315">MSDHSQYLEYIGVYNADASICGEVSYWFGARLGIRHCSLCDVTHGLFRERADWVQCSESLGVSFSTYHRDDAPQDVRDAANGNYPIVLGRTASGIKVVLNDSQIEACNGSPESLIAALRSAP</sequence>
<gene>
    <name evidence="1" type="ORF">UFOPK1826_00661</name>
    <name evidence="2" type="ORF">UFOPK4345_01117</name>
</gene>
<accession>A0A6J7UR73</accession>
<name>A0A6J7UR73_9ZZZZ</name>
<dbReference type="AlphaFoldDB" id="A0A6J7UR73"/>
<reference evidence="2" key="1">
    <citation type="submission" date="2020-05" db="EMBL/GenBank/DDBJ databases">
        <authorList>
            <person name="Chiriac C."/>
            <person name="Salcher M."/>
            <person name="Ghai R."/>
            <person name="Kavagutti S V."/>
        </authorList>
    </citation>
    <scope>NUCLEOTIDE SEQUENCE</scope>
</reference>
<proteinExistence type="predicted"/>
<protein>
    <submittedName>
        <fullName evidence="2">Unannotated protein</fullName>
    </submittedName>
</protein>
<dbReference type="EMBL" id="CAFBQV010000196">
    <property type="protein sequence ID" value="CAB5066988.1"/>
    <property type="molecule type" value="Genomic_DNA"/>
</dbReference>
<evidence type="ECO:0000313" key="2">
    <source>
        <dbReference type="EMBL" id="CAB5066988.1"/>
    </source>
</evidence>
<organism evidence="2">
    <name type="scientific">freshwater metagenome</name>
    <dbReference type="NCBI Taxonomy" id="449393"/>
    <lineage>
        <taxon>unclassified sequences</taxon>
        <taxon>metagenomes</taxon>
        <taxon>ecological metagenomes</taxon>
    </lineage>
</organism>